<dbReference type="NCBIfam" id="TIGR03696">
    <property type="entry name" value="Rhs_assc_core"/>
    <property type="match status" value="1"/>
</dbReference>
<dbReference type="InterPro" id="IPR050708">
    <property type="entry name" value="T6SS_VgrG/RHS"/>
</dbReference>
<proteinExistence type="predicted"/>
<evidence type="ECO:0000313" key="2">
    <source>
        <dbReference type="Proteomes" id="UP001380186"/>
    </source>
</evidence>
<dbReference type="RefSeq" id="WP_338613537.1">
    <property type="nucleotide sequence ID" value="NZ_AP029022.1"/>
</dbReference>
<evidence type="ECO:0000313" key="1">
    <source>
        <dbReference type="EMBL" id="BEV06241.1"/>
    </source>
</evidence>
<protein>
    <submittedName>
        <fullName evidence="1">RHS repeat-associated core domain-containing protein</fullName>
    </submittedName>
</protein>
<name>A0ABM8KB10_9FLAO</name>
<dbReference type="PANTHER" id="PTHR32305:SF15">
    <property type="entry name" value="PROTEIN RHSA-RELATED"/>
    <property type="match status" value="1"/>
</dbReference>
<dbReference type="Proteomes" id="UP001380186">
    <property type="component" value="Chromosome"/>
</dbReference>
<sequence length="427" mass="48073">MNQPSLLIFNQTYVPRNFARPVNIRAFYQYNASGEKLRKIYLHKNPEGSGQEAVTTDYLNGFQYESKQVGSNTAAVILKFVPTSEGYYNFENNKYIYSYTDHLGNIRVSYFKNTNGSAEVLEENNFYPFGMKHEGYNQTTGNPSYNYQYSGKELQKETGWSDFGARMYMSDIARWGVVDMKAEKYNSMSPYNYTANNPIIFIDPDGKDLIVTTFGDQQRVFDIFKNIIQNDFGNNVTVNIDKSGLVSFVLAEGAVLSGVQQRLYDAYSMLLAPGSKTTISLTEKSSKTLIGGFDISLGDDGKKYQNTVDLWDVQHAATENNLASTDIFHEAYESFLAQNVPEVASLSQDNAYDVVHPMAITKGDEIQGVKSGENKDGNINTKTMSFTNYQNFTDKNGNQMHRVVVYQNGNVVSSKEKKGNINLNEIQ</sequence>
<reference evidence="1 2" key="1">
    <citation type="journal article" date="2020" name="Microbes Environ.">
        <title>Synthetic bacterial community of duckweed: a simple and stable system to study plant-microbe interactions.</title>
        <authorList>
            <person name="Ishizawa H."/>
            <person name="Tada M."/>
            <person name="Kuroda M."/>
            <person name="Inoue D."/>
            <person name="Futamata H."/>
            <person name="Ike M."/>
        </authorList>
    </citation>
    <scope>NUCLEOTIDE SEQUENCE [LARGE SCALE GENOMIC DNA]</scope>
    <source>
        <strain evidence="1 2">DW100</strain>
    </source>
</reference>
<gene>
    <name evidence="1" type="ORF">CRDW_36150</name>
</gene>
<accession>A0ABM8KB10</accession>
<keyword evidence="2" id="KW-1185">Reference proteome</keyword>
<dbReference type="InterPro" id="IPR022385">
    <property type="entry name" value="Rhs_assc_core"/>
</dbReference>
<organism evidence="1 2">
    <name type="scientific">Chryseobacterium gambrini</name>
    <dbReference type="NCBI Taxonomy" id="373672"/>
    <lineage>
        <taxon>Bacteria</taxon>
        <taxon>Pseudomonadati</taxon>
        <taxon>Bacteroidota</taxon>
        <taxon>Flavobacteriia</taxon>
        <taxon>Flavobacteriales</taxon>
        <taxon>Weeksellaceae</taxon>
        <taxon>Chryseobacterium group</taxon>
        <taxon>Chryseobacterium</taxon>
    </lineage>
</organism>
<dbReference type="PANTHER" id="PTHR32305">
    <property type="match status" value="1"/>
</dbReference>
<dbReference type="EMBL" id="AP029022">
    <property type="protein sequence ID" value="BEV06241.1"/>
    <property type="molecule type" value="Genomic_DNA"/>
</dbReference>
<dbReference type="Gene3D" id="2.180.10.10">
    <property type="entry name" value="RHS repeat-associated core"/>
    <property type="match status" value="1"/>
</dbReference>